<dbReference type="InterPro" id="IPR007280">
    <property type="entry name" value="Peptidase_C_arc/bac"/>
</dbReference>
<dbReference type="Proteomes" id="UP001499910">
    <property type="component" value="Unassembled WGS sequence"/>
</dbReference>
<organism evidence="3 4">
    <name type="scientific">[Roseibacterium] beibuensis</name>
    <dbReference type="NCBI Taxonomy" id="1193142"/>
    <lineage>
        <taxon>Bacteria</taxon>
        <taxon>Pseudomonadati</taxon>
        <taxon>Pseudomonadota</taxon>
        <taxon>Alphaproteobacteria</taxon>
        <taxon>Rhodobacterales</taxon>
        <taxon>Roseobacteraceae</taxon>
        <taxon>Roseicyclus</taxon>
    </lineage>
</organism>
<keyword evidence="4" id="KW-1185">Reference proteome</keyword>
<evidence type="ECO:0000259" key="2">
    <source>
        <dbReference type="Pfam" id="PF04151"/>
    </source>
</evidence>
<reference evidence="4" key="1">
    <citation type="journal article" date="2019" name="Int. J. Syst. Evol. Microbiol.">
        <title>The Global Catalogue of Microorganisms (GCM) 10K type strain sequencing project: providing services to taxonomists for standard genome sequencing and annotation.</title>
        <authorList>
            <consortium name="The Broad Institute Genomics Platform"/>
            <consortium name="The Broad Institute Genome Sequencing Center for Infectious Disease"/>
            <person name="Wu L."/>
            <person name="Ma J."/>
        </authorList>
    </citation>
    <scope>NUCLEOTIDE SEQUENCE [LARGE SCALE GENOMIC DNA]</scope>
    <source>
        <strain evidence="4">JCM 18015</strain>
    </source>
</reference>
<accession>A0ABP9LIC8</accession>
<evidence type="ECO:0000313" key="4">
    <source>
        <dbReference type="Proteomes" id="UP001499910"/>
    </source>
</evidence>
<protein>
    <recommendedName>
        <fullName evidence="2">Peptidase C-terminal archaeal/bacterial domain-containing protein</fullName>
    </recommendedName>
</protein>
<dbReference type="EMBL" id="BAABHW010000005">
    <property type="protein sequence ID" value="GAA5078481.1"/>
    <property type="molecule type" value="Genomic_DNA"/>
</dbReference>
<dbReference type="Gene3D" id="2.60.120.380">
    <property type="match status" value="3"/>
</dbReference>
<evidence type="ECO:0000313" key="3">
    <source>
        <dbReference type="EMBL" id="GAA5078481.1"/>
    </source>
</evidence>
<name>A0ABP9LIC8_9RHOB</name>
<gene>
    <name evidence="3" type="ORF">GCM10023209_29620</name>
</gene>
<feature type="domain" description="Peptidase C-terminal archaeal/bacterial" evidence="2">
    <location>
        <begin position="214"/>
        <end position="274"/>
    </location>
</feature>
<dbReference type="RefSeq" id="WP_259553050.1">
    <property type="nucleotide sequence ID" value="NZ_BAABHW010000005.1"/>
</dbReference>
<feature type="signal peptide" evidence="1">
    <location>
        <begin position="1"/>
        <end position="23"/>
    </location>
</feature>
<feature type="chain" id="PRO_5047005849" description="Peptidase C-terminal archaeal/bacterial domain-containing protein" evidence="1">
    <location>
        <begin position="24"/>
        <end position="426"/>
    </location>
</feature>
<proteinExistence type="predicted"/>
<comment type="caution">
    <text evidence="3">The sequence shown here is derived from an EMBL/GenBank/DDBJ whole genome shotgun (WGS) entry which is preliminary data.</text>
</comment>
<sequence length="426" mass="44090">MKLNLSAAAAGAILAFAGAPVMAQGVECGGIGAGGTWIGGSPEQSDIAAATGALVLTGQDVPSGGNAVALFSLSQPMEIRVEAQPAPGGDSVIELYDASGALVVTDDDSGGGLASRAETLLQPGEYCLATRGFGGAGLVADVAVGQLEHAAITQGLSGGFVGGGDVFPPDGPIFVGIDPCLPDTPATMLGAGPLAPVLDQGGAEATNTISGVPYYRFTLGAPEPLTIRAENPSADPYIYIFDGQGTLLAENDDYQSLNSRIDFTEPLPAGDYCIGMRALSNPDLPVTVRVMRYDQQAALNELYASGEAAPPMDGSWPVVDMGPLPPRAVRDTQVSGRNAEWFAFEMPSRGMLLIDAVEVTDSDPMIALFDDLGREIAFNDDANGTLNSQLAVRLDPGRYMLSVVQYSEGYQGIIRIATERFVPATE</sequence>
<evidence type="ECO:0000256" key="1">
    <source>
        <dbReference type="SAM" id="SignalP"/>
    </source>
</evidence>
<dbReference type="Pfam" id="PF04151">
    <property type="entry name" value="PPC"/>
    <property type="match status" value="1"/>
</dbReference>
<keyword evidence="1" id="KW-0732">Signal</keyword>